<dbReference type="AlphaFoldDB" id="A0A1I0QBK2"/>
<dbReference type="Pfam" id="PF09346">
    <property type="entry name" value="SMI1_KNR4"/>
    <property type="match status" value="1"/>
</dbReference>
<evidence type="ECO:0000313" key="2">
    <source>
        <dbReference type="EMBL" id="SEW24212.1"/>
    </source>
</evidence>
<feature type="domain" description="Knr4/Smi1-like" evidence="1">
    <location>
        <begin position="22"/>
        <end position="151"/>
    </location>
</feature>
<protein>
    <submittedName>
        <fullName evidence="2">SMI1-KNR4 cell-wall</fullName>
    </submittedName>
</protein>
<organism evidence="2 3">
    <name type="scientific">Chryseobacterium wanjuense</name>
    <dbReference type="NCBI Taxonomy" id="356305"/>
    <lineage>
        <taxon>Bacteria</taxon>
        <taxon>Pseudomonadati</taxon>
        <taxon>Bacteroidota</taxon>
        <taxon>Flavobacteriia</taxon>
        <taxon>Flavobacteriales</taxon>
        <taxon>Weeksellaceae</taxon>
        <taxon>Chryseobacterium group</taxon>
        <taxon>Chryseobacterium</taxon>
    </lineage>
</organism>
<dbReference type="EMBL" id="FOIU01000001">
    <property type="protein sequence ID" value="SEW24212.1"/>
    <property type="molecule type" value="Genomic_DNA"/>
</dbReference>
<dbReference type="Proteomes" id="UP000199469">
    <property type="component" value="Unassembled WGS sequence"/>
</dbReference>
<name>A0A1I0QBK2_9FLAO</name>
<dbReference type="STRING" id="356305.SAMN05421841_1787"/>
<dbReference type="InterPro" id="IPR037883">
    <property type="entry name" value="Knr4/Smi1-like_sf"/>
</dbReference>
<dbReference type="InterPro" id="IPR018958">
    <property type="entry name" value="Knr4/Smi1-like_dom"/>
</dbReference>
<accession>A0A1I0QBK2</accession>
<keyword evidence="3" id="KW-1185">Reference proteome</keyword>
<reference evidence="3" key="1">
    <citation type="submission" date="2016-10" db="EMBL/GenBank/DDBJ databases">
        <authorList>
            <person name="Varghese N."/>
            <person name="Submissions S."/>
        </authorList>
    </citation>
    <scope>NUCLEOTIDE SEQUENCE [LARGE SCALE GENOMIC DNA]</scope>
    <source>
        <strain evidence="3">DSM 17724</strain>
    </source>
</reference>
<evidence type="ECO:0000259" key="1">
    <source>
        <dbReference type="SMART" id="SM00860"/>
    </source>
</evidence>
<sequence>MNLQYFQNLNDYLIKNKWQNSNVDPSLINGLELKIKKSFPKAYKEFLELTGMHFYPLHNSNTALGGAFDFLESANADALEQLEDYGLKNLINKEFWVIAESDGVYIHYIFFDEGENPPVYGLDMEGYTDDNSDPKRYHKKIANSFTEYVESFINQYNHTSDK</sequence>
<evidence type="ECO:0000313" key="3">
    <source>
        <dbReference type="Proteomes" id="UP000199469"/>
    </source>
</evidence>
<dbReference type="SMART" id="SM00860">
    <property type="entry name" value="SMI1_KNR4"/>
    <property type="match status" value="1"/>
</dbReference>
<proteinExistence type="predicted"/>
<dbReference type="SUPFAM" id="SSF160631">
    <property type="entry name" value="SMI1/KNR4-like"/>
    <property type="match status" value="1"/>
</dbReference>
<dbReference type="OrthoDB" id="1189226at2"/>
<dbReference type="RefSeq" id="WP_089791622.1">
    <property type="nucleotide sequence ID" value="NZ_FOIU01000001.1"/>
</dbReference>
<gene>
    <name evidence="2" type="ORF">SAMN05421841_1787</name>
</gene>
<dbReference type="Gene3D" id="3.40.1580.10">
    <property type="entry name" value="SMI1/KNR4-like"/>
    <property type="match status" value="1"/>
</dbReference>